<protein>
    <submittedName>
        <fullName evidence="1">Uncharacterized protein</fullName>
    </submittedName>
</protein>
<evidence type="ECO:0000313" key="2">
    <source>
        <dbReference type="Proteomes" id="UP000798662"/>
    </source>
</evidence>
<accession>A0ACC3BR90</accession>
<organism evidence="1 2">
    <name type="scientific">Pyropia yezoensis</name>
    <name type="common">Susabi-nori</name>
    <name type="synonym">Porphyra yezoensis</name>
    <dbReference type="NCBI Taxonomy" id="2788"/>
    <lineage>
        <taxon>Eukaryota</taxon>
        <taxon>Rhodophyta</taxon>
        <taxon>Bangiophyceae</taxon>
        <taxon>Bangiales</taxon>
        <taxon>Bangiaceae</taxon>
        <taxon>Pyropia</taxon>
    </lineage>
</organism>
<comment type="caution">
    <text evidence="1">The sequence shown here is derived from an EMBL/GenBank/DDBJ whole genome shotgun (WGS) entry which is preliminary data.</text>
</comment>
<name>A0ACC3BR90_PYRYE</name>
<evidence type="ECO:0000313" key="1">
    <source>
        <dbReference type="EMBL" id="KAK1860474.1"/>
    </source>
</evidence>
<dbReference type="Proteomes" id="UP000798662">
    <property type="component" value="Chromosome 1"/>
</dbReference>
<gene>
    <name evidence="1" type="ORF">I4F81_003063</name>
</gene>
<proteinExistence type="predicted"/>
<sequence>MRRVWEVGMAVTLLLAAVAGCTGAAAAAATKVQREPGVVHELNARNFDSTVSSGRWLVEFYAPWCSSCRSFAPTYDAVARAIAASPTGGNVRVARVDGWTYSVLSRRFRVNAFPSFVVLQGGYVYEHTGRWTPNGLLKFALPPPLRVLDLAAAAAAQRDGGGNAAAADDGSDSNSDGDGGTTTGQYTAVAAQEDVVVNGERVDRPFGPMAPHWRLATYLSAVGGDIAAAGRDLSTVQLGGVVVGSGMALTFVIVLGLAVLTTPGVFKFD</sequence>
<reference evidence="1" key="1">
    <citation type="submission" date="2019-11" db="EMBL/GenBank/DDBJ databases">
        <title>Nori genome reveals adaptations in red seaweeds to the harsh intertidal environment.</title>
        <authorList>
            <person name="Wang D."/>
            <person name="Mao Y."/>
        </authorList>
    </citation>
    <scope>NUCLEOTIDE SEQUENCE</scope>
    <source>
        <tissue evidence="1">Gametophyte</tissue>
    </source>
</reference>
<keyword evidence="2" id="KW-1185">Reference proteome</keyword>
<dbReference type="EMBL" id="CM020618">
    <property type="protein sequence ID" value="KAK1860474.1"/>
    <property type="molecule type" value="Genomic_DNA"/>
</dbReference>